<evidence type="ECO:0000313" key="3">
    <source>
        <dbReference type="Proteomes" id="UP000297647"/>
    </source>
</evidence>
<evidence type="ECO:0000313" key="2">
    <source>
        <dbReference type="EMBL" id="TFV95967.1"/>
    </source>
</evidence>
<keyword evidence="3" id="KW-1185">Reference proteome</keyword>
<dbReference type="PANTHER" id="PTHR12147">
    <property type="entry name" value="METALLOPEPTIDASE M28 FAMILY MEMBER"/>
    <property type="match status" value="1"/>
</dbReference>
<dbReference type="OrthoDB" id="1521787at2"/>
<protein>
    <submittedName>
        <fullName evidence="2">M28 family peptidase</fullName>
    </submittedName>
</protein>
<accession>A0A4Y9QUW2</accession>
<evidence type="ECO:0000259" key="1">
    <source>
        <dbReference type="Pfam" id="PF04389"/>
    </source>
</evidence>
<dbReference type="RefSeq" id="WP_135072594.1">
    <property type="nucleotide sequence ID" value="NZ_SPSB01000002.1"/>
</dbReference>
<reference evidence="2 3" key="1">
    <citation type="submission" date="2019-03" db="EMBL/GenBank/DDBJ databases">
        <title>Algoriphagus sp. nov, a new strain isolated from root system soil of mangrove plant Kandelia.</title>
        <authorList>
            <person name="Yin Q."/>
            <person name="Wang K."/>
            <person name="Song Z."/>
        </authorList>
    </citation>
    <scope>NUCLEOTIDE SEQUENCE [LARGE SCALE GENOMIC DNA]</scope>
    <source>
        <strain evidence="2 3">XY-J91</strain>
    </source>
</reference>
<feature type="domain" description="Peptidase M28" evidence="1">
    <location>
        <begin position="94"/>
        <end position="294"/>
    </location>
</feature>
<name>A0A4Y9QUW2_9BACT</name>
<sequence length="308" mass="35182">MRWNLQVFATILLFFTIHISFSQKLQEKSLIKHLVYLSSDELKGRESGTAENREARDYIRKEFMDMGLDSQYPDFLQEFRFTSRRENRTITGYNVVGFVPGTESKKIIVITAHFDHVGIGRASASEDSIYNGADDNASGTAALIEMARYFSQNPPQHSMIFAALDAEEKGLQGAKALVEDFPFELDQILLNVNMDMISRNEAGELYVSGTHYYPEFRKLLEDADSEGKPLLKFGHDVPGTGRDDWTRSSDHGAFFEKKIPHLYFGVEDHEDYHQPSDEYRNVDPQFFVDSCNLILACIKKIDEEPIIP</sequence>
<dbReference type="GO" id="GO:0006508">
    <property type="term" value="P:proteolysis"/>
    <property type="evidence" value="ECO:0007669"/>
    <property type="project" value="InterPro"/>
</dbReference>
<dbReference type="EMBL" id="SPSB01000002">
    <property type="protein sequence ID" value="TFV95967.1"/>
    <property type="molecule type" value="Genomic_DNA"/>
</dbReference>
<dbReference type="AlphaFoldDB" id="A0A4Y9QUW2"/>
<proteinExistence type="predicted"/>
<dbReference type="Pfam" id="PF04389">
    <property type="entry name" value="Peptidase_M28"/>
    <property type="match status" value="1"/>
</dbReference>
<dbReference type="InterPro" id="IPR007484">
    <property type="entry name" value="Peptidase_M28"/>
</dbReference>
<comment type="caution">
    <text evidence="2">The sequence shown here is derived from an EMBL/GenBank/DDBJ whole genome shotgun (WGS) entry which is preliminary data.</text>
</comment>
<dbReference type="PANTHER" id="PTHR12147:SF26">
    <property type="entry name" value="PEPTIDASE M28 DOMAIN-CONTAINING PROTEIN"/>
    <property type="match status" value="1"/>
</dbReference>
<gene>
    <name evidence="2" type="ORF">E4S40_07005</name>
</gene>
<dbReference type="Proteomes" id="UP000297647">
    <property type="component" value="Unassembled WGS sequence"/>
</dbReference>
<dbReference type="GO" id="GO:0008235">
    <property type="term" value="F:metalloexopeptidase activity"/>
    <property type="evidence" value="ECO:0007669"/>
    <property type="project" value="InterPro"/>
</dbReference>
<dbReference type="Gene3D" id="3.40.630.10">
    <property type="entry name" value="Zn peptidases"/>
    <property type="match status" value="1"/>
</dbReference>
<dbReference type="InterPro" id="IPR045175">
    <property type="entry name" value="M28_fam"/>
</dbReference>
<organism evidence="2 3">
    <name type="scientific">Algoriphagus kandeliae</name>
    <dbReference type="NCBI Taxonomy" id="2562278"/>
    <lineage>
        <taxon>Bacteria</taxon>
        <taxon>Pseudomonadati</taxon>
        <taxon>Bacteroidota</taxon>
        <taxon>Cytophagia</taxon>
        <taxon>Cytophagales</taxon>
        <taxon>Cyclobacteriaceae</taxon>
        <taxon>Algoriphagus</taxon>
    </lineage>
</organism>
<dbReference type="SUPFAM" id="SSF53187">
    <property type="entry name" value="Zn-dependent exopeptidases"/>
    <property type="match status" value="1"/>
</dbReference>